<dbReference type="PANTHER" id="PTHR30537:SF5">
    <property type="entry name" value="HTH-TYPE TRANSCRIPTIONAL ACTIVATOR TTDR-RELATED"/>
    <property type="match status" value="1"/>
</dbReference>
<dbReference type="InterPro" id="IPR058163">
    <property type="entry name" value="LysR-type_TF_proteobact-type"/>
</dbReference>
<evidence type="ECO:0000256" key="2">
    <source>
        <dbReference type="ARBA" id="ARBA00023015"/>
    </source>
</evidence>
<dbReference type="Pfam" id="PF00126">
    <property type="entry name" value="HTH_1"/>
    <property type="match status" value="1"/>
</dbReference>
<keyword evidence="7" id="KW-1185">Reference proteome</keyword>
<dbReference type="PROSITE" id="PS50931">
    <property type="entry name" value="HTH_LYSR"/>
    <property type="match status" value="1"/>
</dbReference>
<keyword evidence="2" id="KW-0805">Transcription regulation</keyword>
<comment type="similarity">
    <text evidence="1">Belongs to the LysR transcriptional regulatory family.</text>
</comment>
<evidence type="ECO:0000313" key="7">
    <source>
        <dbReference type="Proteomes" id="UP000032266"/>
    </source>
</evidence>
<dbReference type="PANTHER" id="PTHR30537">
    <property type="entry name" value="HTH-TYPE TRANSCRIPTIONAL REGULATOR"/>
    <property type="match status" value="1"/>
</dbReference>
<accession>A0A0C5VN85</accession>
<gene>
    <name evidence="6" type="ORF">YC6258_03710</name>
</gene>
<evidence type="ECO:0000256" key="4">
    <source>
        <dbReference type="ARBA" id="ARBA00023163"/>
    </source>
</evidence>
<feature type="domain" description="HTH lysR-type" evidence="5">
    <location>
        <begin position="31"/>
        <end position="85"/>
    </location>
</feature>
<evidence type="ECO:0000259" key="5">
    <source>
        <dbReference type="PROSITE" id="PS50931"/>
    </source>
</evidence>
<dbReference type="GO" id="GO:0003677">
    <property type="term" value="F:DNA binding"/>
    <property type="evidence" value="ECO:0007669"/>
    <property type="project" value="UniProtKB-KW"/>
</dbReference>
<proteinExistence type="inferred from homology"/>
<dbReference type="AlphaFoldDB" id="A0A0C5VN85"/>
<dbReference type="InterPro" id="IPR036390">
    <property type="entry name" value="WH_DNA-bd_sf"/>
</dbReference>
<keyword evidence="3" id="KW-0238">DNA-binding</keyword>
<dbReference type="Gene3D" id="1.10.10.10">
    <property type="entry name" value="Winged helix-like DNA-binding domain superfamily/Winged helix DNA-binding domain"/>
    <property type="match status" value="1"/>
</dbReference>
<dbReference type="Proteomes" id="UP000032266">
    <property type="component" value="Chromosome"/>
</dbReference>
<dbReference type="HOGENOM" id="CLU_039613_16_1_6"/>
<dbReference type="Pfam" id="PF03466">
    <property type="entry name" value="LysR_substrate"/>
    <property type="match status" value="1"/>
</dbReference>
<evidence type="ECO:0000256" key="3">
    <source>
        <dbReference type="ARBA" id="ARBA00023125"/>
    </source>
</evidence>
<dbReference type="GO" id="GO:0003700">
    <property type="term" value="F:DNA-binding transcription factor activity"/>
    <property type="evidence" value="ECO:0007669"/>
    <property type="project" value="InterPro"/>
</dbReference>
<dbReference type="EMBL" id="CP007142">
    <property type="protein sequence ID" value="AJQ95746.1"/>
    <property type="molecule type" value="Genomic_DNA"/>
</dbReference>
<dbReference type="SUPFAM" id="SSF46785">
    <property type="entry name" value="Winged helix' DNA-binding domain"/>
    <property type="match status" value="1"/>
</dbReference>
<dbReference type="STRING" id="1445510.YC6258_03710"/>
<keyword evidence="4" id="KW-0804">Transcription</keyword>
<dbReference type="PATRIC" id="fig|1445510.3.peg.3684"/>
<evidence type="ECO:0000256" key="1">
    <source>
        <dbReference type="ARBA" id="ARBA00009437"/>
    </source>
</evidence>
<dbReference type="InterPro" id="IPR005119">
    <property type="entry name" value="LysR_subst-bd"/>
</dbReference>
<organism evidence="6 7">
    <name type="scientific">Gynuella sunshinyii YC6258</name>
    <dbReference type="NCBI Taxonomy" id="1445510"/>
    <lineage>
        <taxon>Bacteria</taxon>
        <taxon>Pseudomonadati</taxon>
        <taxon>Pseudomonadota</taxon>
        <taxon>Gammaproteobacteria</taxon>
        <taxon>Oceanospirillales</taxon>
        <taxon>Saccharospirillaceae</taxon>
        <taxon>Gynuella</taxon>
    </lineage>
</organism>
<evidence type="ECO:0000313" key="6">
    <source>
        <dbReference type="EMBL" id="AJQ95746.1"/>
    </source>
</evidence>
<dbReference type="SUPFAM" id="SSF53850">
    <property type="entry name" value="Periplasmic binding protein-like II"/>
    <property type="match status" value="1"/>
</dbReference>
<reference evidence="6 7" key="1">
    <citation type="submission" date="2014-01" db="EMBL/GenBank/DDBJ databases">
        <title>Full genme sequencing of cellulolytic bacterium Gynuella sunshinyii YC6258T gen. nov., sp. nov.</title>
        <authorList>
            <person name="Khan H."/>
            <person name="Chung E.J."/>
            <person name="Chung Y.R."/>
        </authorList>
    </citation>
    <scope>NUCLEOTIDE SEQUENCE [LARGE SCALE GENOMIC DNA]</scope>
    <source>
        <strain evidence="6 7">YC6258</strain>
    </source>
</reference>
<dbReference type="FunFam" id="1.10.10.10:FF:000001">
    <property type="entry name" value="LysR family transcriptional regulator"/>
    <property type="match status" value="1"/>
</dbReference>
<dbReference type="InterPro" id="IPR000847">
    <property type="entry name" value="LysR_HTH_N"/>
</dbReference>
<dbReference type="KEGG" id="gsn:YC6258_03710"/>
<dbReference type="Gene3D" id="3.40.190.290">
    <property type="match status" value="1"/>
</dbReference>
<protein>
    <submittedName>
        <fullName evidence="6">Transcriptional regulator</fullName>
    </submittedName>
</protein>
<sequence length="328" mass="36836">MIYSRSHNFVRQSHLIGTHCARFRTMKSSMNDIAAFFAVARAGGFREAARVENISASRLSDAIRRLEGELGVRLFHRNTRSVVLTEVGMVLLERMNPIMSEFDSALDMVNLYRDKPAGKLRLNVPVSAVKLILPAIVPAFLEAYPDIELEVTAESNVINIIDAGFDAGIRYDERLEQDMIAVPIGPRQQRYALAAAPKLLDRLGQLTHPRDLLNYPCLTGRLRSGVVNTWEFEKDNKIIEIKVSGPLVVNIGSAVDLAVDAAVAGTGVVYLFEEWLQPYFDSGQLEPILETWWLSFSGPYLYYSGRKLVPTPLRTFIDFIKDMNKDES</sequence>
<name>A0A0C5VN85_9GAMM</name>
<dbReference type="InterPro" id="IPR036388">
    <property type="entry name" value="WH-like_DNA-bd_sf"/>
</dbReference>